<dbReference type="AlphaFoldDB" id="A0A6G0TG68"/>
<name>A0A6G0TG68_APHGL</name>
<gene>
    <name evidence="1" type="ORF">AGLY_010593</name>
</gene>
<protein>
    <submittedName>
        <fullName evidence="1">Uncharacterized protein</fullName>
    </submittedName>
</protein>
<keyword evidence="2" id="KW-1185">Reference proteome</keyword>
<reference evidence="1 2" key="1">
    <citation type="submission" date="2019-08" db="EMBL/GenBank/DDBJ databases">
        <title>The genome of the soybean aphid Biotype 1, its phylome, world population structure and adaptation to the North American continent.</title>
        <authorList>
            <person name="Giordano R."/>
            <person name="Donthu R.K."/>
            <person name="Hernandez A.G."/>
            <person name="Wright C.L."/>
            <person name="Zimin A.V."/>
        </authorList>
    </citation>
    <scope>NUCLEOTIDE SEQUENCE [LARGE SCALE GENOMIC DNA]</scope>
    <source>
        <tissue evidence="1">Whole aphids</tissue>
    </source>
</reference>
<accession>A0A6G0TG68</accession>
<sequence length="242" mass="27396">MDLPERGPVRLLSLPALAHQVVDVPAARGPGRVLEQAVVHVHVRQVLDHPVVGETLVRPRLGQVQDLPEGHGKRPYVTLRRILVLTHQKRRFPRHPSDGKTEIAVQFIVVCRIRFVVGAEIADFYLVRFTHQAIPETQAICVARYSRHWKLKISTRKTIVRKTVVFQVPKSFHSGRQVPSSFDGYVRFEELVEVAVLAILHDYAKRLFGGTHAQHSSDVLIFQTGQNPYIVLKIETTQLTAP</sequence>
<proteinExistence type="predicted"/>
<evidence type="ECO:0000313" key="2">
    <source>
        <dbReference type="Proteomes" id="UP000475862"/>
    </source>
</evidence>
<comment type="caution">
    <text evidence="1">The sequence shown here is derived from an EMBL/GenBank/DDBJ whole genome shotgun (WGS) entry which is preliminary data.</text>
</comment>
<dbReference type="Proteomes" id="UP000475862">
    <property type="component" value="Unassembled WGS sequence"/>
</dbReference>
<evidence type="ECO:0000313" key="1">
    <source>
        <dbReference type="EMBL" id="KAE9531387.1"/>
    </source>
</evidence>
<dbReference type="EMBL" id="VYZN01000041">
    <property type="protein sequence ID" value="KAE9531387.1"/>
    <property type="molecule type" value="Genomic_DNA"/>
</dbReference>
<organism evidence="1 2">
    <name type="scientific">Aphis glycines</name>
    <name type="common">Soybean aphid</name>
    <dbReference type="NCBI Taxonomy" id="307491"/>
    <lineage>
        <taxon>Eukaryota</taxon>
        <taxon>Metazoa</taxon>
        <taxon>Ecdysozoa</taxon>
        <taxon>Arthropoda</taxon>
        <taxon>Hexapoda</taxon>
        <taxon>Insecta</taxon>
        <taxon>Pterygota</taxon>
        <taxon>Neoptera</taxon>
        <taxon>Paraneoptera</taxon>
        <taxon>Hemiptera</taxon>
        <taxon>Sternorrhyncha</taxon>
        <taxon>Aphidomorpha</taxon>
        <taxon>Aphidoidea</taxon>
        <taxon>Aphididae</taxon>
        <taxon>Aphidini</taxon>
        <taxon>Aphis</taxon>
        <taxon>Aphis</taxon>
    </lineage>
</organism>